<evidence type="ECO:0000313" key="2">
    <source>
        <dbReference type="Proteomes" id="UP000178880"/>
    </source>
</evidence>
<name>A0A1G2CDE5_9BACT</name>
<comment type="caution">
    <text evidence="1">The sequence shown here is derived from an EMBL/GenBank/DDBJ whole genome shotgun (WGS) entry which is preliminary data.</text>
</comment>
<dbReference type="STRING" id="1798650.A2945_00880"/>
<organism evidence="1 2">
    <name type="scientific">Candidatus Liptonbacteria bacterium RIFCSPLOWO2_01_FULL_52_25</name>
    <dbReference type="NCBI Taxonomy" id="1798650"/>
    <lineage>
        <taxon>Bacteria</taxon>
        <taxon>Candidatus Liptoniibacteriota</taxon>
    </lineage>
</organism>
<dbReference type="Proteomes" id="UP000178880">
    <property type="component" value="Unassembled WGS sequence"/>
</dbReference>
<sequence length="100" mass="11725">MITAEWYVQIYQNSQDKMEAIKKISGEFLRQTVAEITKIPNLDQFPPPIEEMRNVLRKQDNEWRKFAESTGAVISDGYEILLQRSKISKLYSVLKRGVFQ</sequence>
<reference evidence="1 2" key="1">
    <citation type="journal article" date="2016" name="Nat. Commun.">
        <title>Thousands of microbial genomes shed light on interconnected biogeochemical processes in an aquifer system.</title>
        <authorList>
            <person name="Anantharaman K."/>
            <person name="Brown C.T."/>
            <person name="Hug L.A."/>
            <person name="Sharon I."/>
            <person name="Castelle C.J."/>
            <person name="Probst A.J."/>
            <person name="Thomas B.C."/>
            <person name="Singh A."/>
            <person name="Wilkins M.J."/>
            <person name="Karaoz U."/>
            <person name="Brodie E.L."/>
            <person name="Williams K.H."/>
            <person name="Hubbard S.S."/>
            <person name="Banfield J.F."/>
        </authorList>
    </citation>
    <scope>NUCLEOTIDE SEQUENCE [LARGE SCALE GENOMIC DNA]</scope>
</reference>
<protein>
    <submittedName>
        <fullName evidence="1">Uncharacterized protein</fullName>
    </submittedName>
</protein>
<accession>A0A1G2CDE5</accession>
<proteinExistence type="predicted"/>
<gene>
    <name evidence="1" type="ORF">A2945_00880</name>
</gene>
<dbReference type="EMBL" id="MHLA01000015">
    <property type="protein sequence ID" value="OGY99395.1"/>
    <property type="molecule type" value="Genomic_DNA"/>
</dbReference>
<evidence type="ECO:0000313" key="1">
    <source>
        <dbReference type="EMBL" id="OGY99395.1"/>
    </source>
</evidence>
<dbReference type="AlphaFoldDB" id="A0A1G2CDE5"/>